<sequence>VSHEDSNGRTLCANIAIVQPFIESELEHKMPWHLRAVDLGISTWKGGRLGTPFVVELTELTGHFALARVIRGTKMLWISMSLCHDAQEPDQMDQELDADE</sequence>
<dbReference type="OrthoDB" id="2798612at2759"/>
<keyword evidence="2" id="KW-1185">Reference proteome</keyword>
<accession>A0A1M2VC99</accession>
<feature type="non-terminal residue" evidence="1">
    <location>
        <position position="1"/>
    </location>
</feature>
<dbReference type="OMA" id="WSSKHAD"/>
<dbReference type="AlphaFoldDB" id="A0A1M2VC99"/>
<dbReference type="Proteomes" id="UP000184267">
    <property type="component" value="Unassembled WGS sequence"/>
</dbReference>
<organism evidence="1 2">
    <name type="scientific">Trametes pubescens</name>
    <name type="common">White-rot fungus</name>
    <dbReference type="NCBI Taxonomy" id="154538"/>
    <lineage>
        <taxon>Eukaryota</taxon>
        <taxon>Fungi</taxon>
        <taxon>Dikarya</taxon>
        <taxon>Basidiomycota</taxon>
        <taxon>Agaricomycotina</taxon>
        <taxon>Agaricomycetes</taxon>
        <taxon>Polyporales</taxon>
        <taxon>Polyporaceae</taxon>
        <taxon>Trametes</taxon>
    </lineage>
</organism>
<protein>
    <submittedName>
        <fullName evidence="1">Uncharacterized protein</fullName>
    </submittedName>
</protein>
<comment type="caution">
    <text evidence="1">The sequence shown here is derived from an EMBL/GenBank/DDBJ whole genome shotgun (WGS) entry which is preliminary data.</text>
</comment>
<gene>
    <name evidence="1" type="ORF">TRAPUB_4052</name>
</gene>
<reference evidence="1 2" key="1">
    <citation type="submission" date="2016-10" db="EMBL/GenBank/DDBJ databases">
        <title>Genome sequence of the basidiomycete white-rot fungus Trametes pubescens.</title>
        <authorList>
            <person name="Makela M.R."/>
            <person name="Granchi Z."/>
            <person name="Peng M."/>
            <person name="De Vries R.P."/>
            <person name="Grigoriev I."/>
            <person name="Riley R."/>
            <person name="Hilden K."/>
        </authorList>
    </citation>
    <scope>NUCLEOTIDE SEQUENCE [LARGE SCALE GENOMIC DNA]</scope>
    <source>
        <strain evidence="1 2">FBCC735</strain>
    </source>
</reference>
<proteinExistence type="predicted"/>
<evidence type="ECO:0000313" key="1">
    <source>
        <dbReference type="EMBL" id="OJT05157.1"/>
    </source>
</evidence>
<dbReference type="EMBL" id="MNAD01001482">
    <property type="protein sequence ID" value="OJT05157.1"/>
    <property type="molecule type" value="Genomic_DNA"/>
</dbReference>
<evidence type="ECO:0000313" key="2">
    <source>
        <dbReference type="Proteomes" id="UP000184267"/>
    </source>
</evidence>
<name>A0A1M2VC99_TRAPU</name>
<dbReference type="STRING" id="154538.A0A1M2VC99"/>